<gene>
    <name evidence="1" type="ORF">PSON_ATCC_30995.1.T1690005</name>
</gene>
<dbReference type="EMBL" id="CAJJDN010000169">
    <property type="protein sequence ID" value="CAD8126609.1"/>
    <property type="molecule type" value="Genomic_DNA"/>
</dbReference>
<sequence>MYFNHKTLLIKQIISGRFEIIYYVKHKNVFLLIFQNCLQILLDPIPERAVKKRNNVQKFLFYIDLTNHEIYSNGLLQFSINNSEDRKWNGGFLCEFQFNNKQKEQQNIFCYCFNDLIKNNEKINLQNLYRFRNFYKSLFPLNKTILNKRMIIKRNSKILQQKVLIKFQQNFIKKIYFENTECCNFFDFSFIAKLNELVKYYEFIISNKCNVFLQLT</sequence>
<proteinExistence type="predicted"/>
<organism evidence="1 2">
    <name type="scientific">Paramecium sonneborni</name>
    <dbReference type="NCBI Taxonomy" id="65129"/>
    <lineage>
        <taxon>Eukaryota</taxon>
        <taxon>Sar</taxon>
        <taxon>Alveolata</taxon>
        <taxon>Ciliophora</taxon>
        <taxon>Intramacronucleata</taxon>
        <taxon>Oligohymenophorea</taxon>
        <taxon>Peniculida</taxon>
        <taxon>Parameciidae</taxon>
        <taxon>Paramecium</taxon>
    </lineage>
</organism>
<comment type="caution">
    <text evidence="1">The sequence shown here is derived from an EMBL/GenBank/DDBJ whole genome shotgun (WGS) entry which is preliminary data.</text>
</comment>
<evidence type="ECO:0000313" key="1">
    <source>
        <dbReference type="EMBL" id="CAD8126609.1"/>
    </source>
</evidence>
<dbReference type="Proteomes" id="UP000692954">
    <property type="component" value="Unassembled WGS sequence"/>
</dbReference>
<keyword evidence="2" id="KW-1185">Reference proteome</keyword>
<evidence type="ECO:0000313" key="2">
    <source>
        <dbReference type="Proteomes" id="UP000692954"/>
    </source>
</evidence>
<name>A0A8S1RI37_9CILI</name>
<reference evidence="1" key="1">
    <citation type="submission" date="2021-01" db="EMBL/GenBank/DDBJ databases">
        <authorList>
            <consortium name="Genoscope - CEA"/>
            <person name="William W."/>
        </authorList>
    </citation>
    <scope>NUCLEOTIDE SEQUENCE</scope>
</reference>
<accession>A0A8S1RI37</accession>
<dbReference type="AlphaFoldDB" id="A0A8S1RI37"/>
<protein>
    <submittedName>
        <fullName evidence="1">Uncharacterized protein</fullName>
    </submittedName>
</protein>